<evidence type="ECO:0000313" key="3">
    <source>
        <dbReference type="EMBL" id="USS47247.1"/>
    </source>
</evidence>
<evidence type="ECO:0000256" key="1">
    <source>
        <dbReference type="SAM" id="SignalP"/>
    </source>
</evidence>
<evidence type="ECO:0000313" key="2">
    <source>
        <dbReference type="EMBL" id="QPQ93014.1"/>
    </source>
</evidence>
<dbReference type="RefSeq" id="WP_015876285.1">
    <property type="nucleotide sequence ID" value="NZ_CP021074.1"/>
</dbReference>
<organism evidence="2 4">
    <name type="scientific">Burkholderia glumae</name>
    <name type="common">Pseudomonas glumae</name>
    <dbReference type="NCBI Taxonomy" id="337"/>
    <lineage>
        <taxon>Bacteria</taxon>
        <taxon>Pseudomonadati</taxon>
        <taxon>Pseudomonadota</taxon>
        <taxon>Betaproteobacteria</taxon>
        <taxon>Burkholderiales</taxon>
        <taxon>Burkholderiaceae</taxon>
        <taxon>Burkholderia</taxon>
    </lineage>
</organism>
<keyword evidence="1" id="KW-0732">Signal</keyword>
<dbReference type="GeneID" id="45698525"/>
<gene>
    <name evidence="2" type="ORF">I6H06_11915</name>
    <name evidence="3" type="ORF">NFI99_20525</name>
</gene>
<dbReference type="Proteomes" id="UP000594892">
    <property type="component" value="Chromosome 2"/>
</dbReference>
<accession>A0AAP9Y3C1</accession>
<reference evidence="2 4" key="1">
    <citation type="submission" date="2020-12" db="EMBL/GenBank/DDBJ databases">
        <title>FDA dAtabase for Regulatory Grade micrObial Sequences (FDA-ARGOS): Supporting development and validation of Infectious Disease Dx tests.</title>
        <authorList>
            <person name="Minogue T."/>
            <person name="Wolcott M."/>
            <person name="Wasieloski L."/>
            <person name="Aguilar W."/>
            <person name="Moore D."/>
            <person name="Jaissle J."/>
            <person name="Tallon L."/>
            <person name="Sadzewicz L."/>
            <person name="Zhao X."/>
            <person name="Boylan J."/>
            <person name="Ott S."/>
            <person name="Bowen H."/>
            <person name="Vavikolanu K."/>
            <person name="Mehta A."/>
            <person name="Aluvathingal J."/>
            <person name="Nadendla S."/>
            <person name="Yan Y."/>
            <person name="Sichtig H."/>
        </authorList>
    </citation>
    <scope>NUCLEOTIDE SEQUENCE [LARGE SCALE GENOMIC DNA]</scope>
    <source>
        <strain evidence="2 4">FDAARGOS_949</strain>
    </source>
</reference>
<dbReference type="EMBL" id="CP065601">
    <property type="protein sequence ID" value="QPQ93014.1"/>
    <property type="molecule type" value="Genomic_DNA"/>
</dbReference>
<name>A0AAP9Y3C1_BURGL</name>
<feature type="signal peptide" evidence="1">
    <location>
        <begin position="1"/>
        <end position="22"/>
    </location>
</feature>
<feature type="chain" id="PRO_5043020653" description="Alginate export domain-containing protein" evidence="1">
    <location>
        <begin position="23"/>
        <end position="425"/>
    </location>
</feature>
<dbReference type="AlphaFoldDB" id="A0AAP9Y3C1"/>
<reference evidence="3" key="2">
    <citation type="submission" date="2022-06" db="EMBL/GenBank/DDBJ databases">
        <title>Draft genome sequence of Burkholderia glumae strain GR20004 isolated from rice panicle showing bacterial panicle blight.</title>
        <authorList>
            <person name="Choi S.Y."/>
            <person name="Lee Y.H."/>
        </authorList>
    </citation>
    <scope>NUCLEOTIDE SEQUENCE</scope>
    <source>
        <strain evidence="3">GR20004</strain>
    </source>
</reference>
<keyword evidence="5" id="KW-1185">Reference proteome</keyword>
<dbReference type="Proteomes" id="UP001056386">
    <property type="component" value="Chromosome 1"/>
</dbReference>
<proteinExistence type="predicted"/>
<dbReference type="EMBL" id="CP099587">
    <property type="protein sequence ID" value="USS47247.1"/>
    <property type="molecule type" value="Genomic_DNA"/>
</dbReference>
<protein>
    <recommendedName>
        <fullName evidence="6">Alginate export domain-containing protein</fullName>
    </recommendedName>
</protein>
<evidence type="ECO:0000313" key="4">
    <source>
        <dbReference type="Proteomes" id="UP000594892"/>
    </source>
</evidence>
<evidence type="ECO:0000313" key="5">
    <source>
        <dbReference type="Proteomes" id="UP001056386"/>
    </source>
</evidence>
<sequence length="425" mass="46403">MTRRACIALAVLTCCATSVCRADDAEAAGLALADATPVQTVDERNYRFSIEPGLRLAEVRPGGGLRTAGRLSLDLFARHALAGGWSVNFADRLDLNGPLRFDGDAAAINTLKELYLDGRLGGGKTLLQAGRVNVRLGVATGYNPTDFLRDNAVRSVTSVDPASLRENRLGTVMLRGQQLWSGGSASALVAPRVADRPSDASYSPDFGATNQRTRWLLQFSQRMVLDLTPQFMVYHDGKPGSSPQFGLTLDHLVNNACVTYAEWSGGRGPSTLARALGRPYGDVAFRWKLAAGLTCTTSRNLSVTLEYDRDGAALDRAGWRALRSGPPAAYAAYRALAAAQQDPVTRDAVFMMARWQDAWIQRLDLSGFVRMNLADRSRLTWLEARYRFARTDVALQWQIDAGASSTEFGALPQSNLWQLLVKHYL</sequence>
<evidence type="ECO:0008006" key="6">
    <source>
        <dbReference type="Google" id="ProtNLM"/>
    </source>
</evidence>